<protein>
    <submittedName>
        <fullName evidence="1">Uncharacterized protein</fullName>
    </submittedName>
</protein>
<evidence type="ECO:0000313" key="1">
    <source>
        <dbReference type="EMBL" id="KAJ9108621.1"/>
    </source>
</evidence>
<gene>
    <name evidence="1" type="ORF">QFC20_003319</name>
</gene>
<sequence length="94" mass="10191">MPSITILYFASIRTHLGLERETIDLPLTTSGSSCISDLPAAVHRLHPSEKTKQILQGCMWSVDEEMVDLEDEEEGKQVLKGGETVAVIPPVSGG</sequence>
<reference evidence="1" key="1">
    <citation type="submission" date="2023-04" db="EMBL/GenBank/DDBJ databases">
        <title>Draft Genome sequencing of Naganishia species isolated from polar environments using Oxford Nanopore Technology.</title>
        <authorList>
            <person name="Leo P."/>
            <person name="Venkateswaran K."/>
        </authorList>
    </citation>
    <scope>NUCLEOTIDE SEQUENCE</scope>
    <source>
        <strain evidence="1">MNA-CCFEE 5262</strain>
    </source>
</reference>
<dbReference type="EMBL" id="JASBWS010000030">
    <property type="protein sequence ID" value="KAJ9108621.1"/>
    <property type="molecule type" value="Genomic_DNA"/>
</dbReference>
<name>A0ACC2WB40_9TREE</name>
<accession>A0ACC2WB40</accession>
<keyword evidence="2" id="KW-1185">Reference proteome</keyword>
<evidence type="ECO:0000313" key="2">
    <source>
        <dbReference type="Proteomes" id="UP001230649"/>
    </source>
</evidence>
<proteinExistence type="predicted"/>
<organism evidence="1 2">
    <name type="scientific">Naganishia adeliensis</name>
    <dbReference type="NCBI Taxonomy" id="92952"/>
    <lineage>
        <taxon>Eukaryota</taxon>
        <taxon>Fungi</taxon>
        <taxon>Dikarya</taxon>
        <taxon>Basidiomycota</taxon>
        <taxon>Agaricomycotina</taxon>
        <taxon>Tremellomycetes</taxon>
        <taxon>Filobasidiales</taxon>
        <taxon>Filobasidiaceae</taxon>
        <taxon>Naganishia</taxon>
    </lineage>
</organism>
<comment type="caution">
    <text evidence="1">The sequence shown here is derived from an EMBL/GenBank/DDBJ whole genome shotgun (WGS) entry which is preliminary data.</text>
</comment>
<dbReference type="Proteomes" id="UP001230649">
    <property type="component" value="Unassembled WGS sequence"/>
</dbReference>